<dbReference type="InterPro" id="IPR035919">
    <property type="entry name" value="EAL_sf"/>
</dbReference>
<dbReference type="PROSITE" id="PS50112">
    <property type="entry name" value="PAS"/>
    <property type="match status" value="4"/>
</dbReference>
<dbReference type="PROSITE" id="PS50113">
    <property type="entry name" value="PAC"/>
    <property type="match status" value="3"/>
</dbReference>
<dbReference type="InterPro" id="IPR043128">
    <property type="entry name" value="Rev_trsase/Diguanyl_cyclase"/>
</dbReference>
<proteinExistence type="predicted"/>
<dbReference type="SUPFAM" id="SSF55073">
    <property type="entry name" value="Nucleotide cyclase"/>
    <property type="match status" value="1"/>
</dbReference>
<dbReference type="InterPro" id="IPR001610">
    <property type="entry name" value="PAC"/>
</dbReference>
<dbReference type="Pfam" id="PF00563">
    <property type="entry name" value="EAL"/>
    <property type="match status" value="1"/>
</dbReference>
<dbReference type="PROSITE" id="PS50887">
    <property type="entry name" value="GGDEF"/>
    <property type="match status" value="1"/>
</dbReference>
<evidence type="ECO:0000259" key="4">
    <source>
        <dbReference type="PROSITE" id="PS50883"/>
    </source>
</evidence>
<feature type="domain" description="PAS" evidence="2">
    <location>
        <begin position="829"/>
        <end position="875"/>
    </location>
</feature>
<dbReference type="Gene3D" id="3.30.70.270">
    <property type="match status" value="1"/>
</dbReference>
<accession>A0ABQ0A1X8</accession>
<dbReference type="Proteomes" id="UP001481413">
    <property type="component" value="Unassembled WGS sequence"/>
</dbReference>
<protein>
    <submittedName>
        <fullName evidence="6">Cyclic di-GMP receptor MorA</fullName>
    </submittedName>
</protein>
<dbReference type="SUPFAM" id="SSF55785">
    <property type="entry name" value="PYP-like sensor domain (PAS domain)"/>
    <property type="match status" value="5"/>
</dbReference>
<dbReference type="InterPro" id="IPR000160">
    <property type="entry name" value="GGDEF_dom"/>
</dbReference>
<keyword evidence="1" id="KW-1133">Transmembrane helix</keyword>
<feature type="transmembrane region" description="Helical" evidence="1">
    <location>
        <begin position="20"/>
        <end position="39"/>
    </location>
</feature>
<dbReference type="PROSITE" id="PS50883">
    <property type="entry name" value="EAL"/>
    <property type="match status" value="1"/>
</dbReference>
<dbReference type="InterPro" id="IPR013767">
    <property type="entry name" value="PAS_fold"/>
</dbReference>
<dbReference type="CDD" id="cd01948">
    <property type="entry name" value="EAL"/>
    <property type="match status" value="1"/>
</dbReference>
<dbReference type="PANTHER" id="PTHR44757">
    <property type="entry name" value="DIGUANYLATE CYCLASE DGCP"/>
    <property type="match status" value="1"/>
</dbReference>
<dbReference type="InterPro" id="IPR013655">
    <property type="entry name" value="PAS_fold_3"/>
</dbReference>
<dbReference type="SUPFAM" id="SSF141868">
    <property type="entry name" value="EAL domain-like"/>
    <property type="match status" value="1"/>
</dbReference>
<feature type="domain" description="PAS" evidence="2">
    <location>
        <begin position="696"/>
        <end position="766"/>
    </location>
</feature>
<dbReference type="SMART" id="SM00052">
    <property type="entry name" value="EAL"/>
    <property type="match status" value="1"/>
</dbReference>
<feature type="domain" description="PAC" evidence="3">
    <location>
        <begin position="642"/>
        <end position="695"/>
    </location>
</feature>
<dbReference type="EMBL" id="BAABWH010000007">
    <property type="protein sequence ID" value="GAA6146394.1"/>
    <property type="molecule type" value="Genomic_DNA"/>
</dbReference>
<gene>
    <name evidence="6" type="primary">morA</name>
    <name evidence="6" type="ORF">NBRC116585_25120</name>
</gene>
<dbReference type="RefSeq" id="WP_353295614.1">
    <property type="nucleotide sequence ID" value="NZ_BAABWH010000007.1"/>
</dbReference>
<feature type="domain" description="GGDEF" evidence="5">
    <location>
        <begin position="987"/>
        <end position="1124"/>
    </location>
</feature>
<dbReference type="InterPro" id="IPR013656">
    <property type="entry name" value="PAS_4"/>
</dbReference>
<dbReference type="SMART" id="SM00091">
    <property type="entry name" value="PAS"/>
    <property type="match status" value="4"/>
</dbReference>
<dbReference type="Pfam" id="PF08447">
    <property type="entry name" value="PAS_3"/>
    <property type="match status" value="1"/>
</dbReference>
<dbReference type="PANTHER" id="PTHR44757:SF2">
    <property type="entry name" value="BIOFILM ARCHITECTURE MAINTENANCE PROTEIN MBAA"/>
    <property type="match status" value="1"/>
</dbReference>
<feature type="transmembrane region" description="Helical" evidence="1">
    <location>
        <begin position="271"/>
        <end position="290"/>
    </location>
</feature>
<dbReference type="Pfam" id="PF08448">
    <property type="entry name" value="PAS_4"/>
    <property type="match status" value="1"/>
</dbReference>
<organism evidence="6 7">
    <name type="scientific">Thalassolituus maritimus</name>
    <dbReference type="NCBI Taxonomy" id="484498"/>
    <lineage>
        <taxon>Bacteria</taxon>
        <taxon>Pseudomonadati</taxon>
        <taxon>Pseudomonadota</taxon>
        <taxon>Gammaproteobacteria</taxon>
        <taxon>Oceanospirillales</taxon>
        <taxon>Oceanospirillaceae</taxon>
        <taxon>Thalassolituus</taxon>
    </lineage>
</organism>
<dbReference type="InterPro" id="IPR029787">
    <property type="entry name" value="Nucleotide_cyclase"/>
</dbReference>
<sequence>MLPHHGAAEASSQHPTHSGRANTFLFALSFLFLTVVLSFQSWQQWQNAQYVYRTDVERSVGHYIGQSELIIKAGLHANKIFTRSYGDQLSRYALQPDTVDHAELWGHVSAAIFNTTGFFVADAKGNVLNHYGPLLSPSELRHIAEELQSQGLDNAIFSLRYGHQGGYYVGTQFSANDKTFILISRRAYSHLSEIIYGGNFNGFEMVLFDRRTDTISIREQYYSDTASPALLSDSERNSVLYRQTMPLSPWDVLVLPVDGYWREQFIESIRIPLTFLIVFAILLVILWRYLNQQGRTVRALQKVTLNTERRADRVLRAIDEAFISTDPAGNIDYLNPKALALLGKQDPEPVLGSALSELWPDQSALWNRGIDADTVENLPTAERILHTSRGGQAAVLEQKLQTLYDNKRVTGYVWLLRDITESEQAKAALEHSRARYKALFEEAGIAHCLLDLEDYQGTTESLKFLSVNEATLQLGDFDTFEAMASHYQKHPDALAPLLKSLSTSKSLRLQQNECEITLPNRSGVHKEIWASISFRANSNSQVLLTMLDITERKRATEQIREREAFWMHVMEAMPDVVYVLDVNDRLEQRTIFTNRHVAKILGYPDTREFNERSWIDYAVEDDLVRCREGLRRVRNSTDGKTIETTARFKNYAGEIRVLKFRDTPFTYDADGKVERYIGTGRDVTADIEKQEQIVESERRYRLLAENMNDIVWATDASLNFNFVSTSVQRLLGYLPEQLINGGVARIFSRPDLKRLYRALQHQIQMALASPDNARRRSTIIREDFYATASNGSQVLLELQASLLWNDKGEVQGLLGICRDVTESRSIEQELQLAAEVFENSNEAILITDQKLRIANTNRAFQHITGYSAEDVTGKSPDFLISSEHYDEDLIEKIGERLMVDGYWQGEISYRRRQGDLRTGWAGVSAIRDQNREVQSLIIIMSDITERKASEERIHKLAYYDPLTALPNRSQMHETLDEMLKRARRDGLWVVLLFIDLDRFKPINDSMGHPAGDEVLKQVAGRLRNCVKQRDLVCRMGGDEFTIAIADQTSHTAAEDTAIIVAERILESLHQSFSLNQREVFISASVGISIFPNDGSSVIELLKNADMAMYHAKDMGRDNMQFFTSSMNRKAVQLLELENDLRHALARNEMQLYFQPQYRAADEEAVGVEVLLRWVHPSRGMISPGVFIPIIEDTGLIVPIGQWVLEEACRCFVRWQTEEQLSLERIAVNVSARQFRSEDFIDVVKDIIFRTGIRPEQLELELTESILMEDVQLAMETLQGLRAMGVKTAIDDFGTGYSSLNYLKQFPVDTLKIDRSFIQNLPENADDAQISRTIIAMGHNLGMGIIAEGVETAEQLTFLQMAKCEEVQGFYFSKPVDETTLIEALGKS</sequence>
<dbReference type="InterPro" id="IPR052155">
    <property type="entry name" value="Biofilm_reg_signaling"/>
</dbReference>
<dbReference type="CDD" id="cd01949">
    <property type="entry name" value="GGDEF"/>
    <property type="match status" value="1"/>
</dbReference>
<evidence type="ECO:0000259" key="5">
    <source>
        <dbReference type="PROSITE" id="PS50887"/>
    </source>
</evidence>
<evidence type="ECO:0000259" key="3">
    <source>
        <dbReference type="PROSITE" id="PS50113"/>
    </source>
</evidence>
<name>A0ABQ0A1X8_9GAMM</name>
<feature type="domain" description="PAC" evidence="3">
    <location>
        <begin position="780"/>
        <end position="832"/>
    </location>
</feature>
<dbReference type="Pfam" id="PF13426">
    <property type="entry name" value="PAS_9"/>
    <property type="match status" value="1"/>
</dbReference>
<keyword evidence="6" id="KW-0675">Receptor</keyword>
<dbReference type="InterPro" id="IPR000014">
    <property type="entry name" value="PAS"/>
</dbReference>
<evidence type="ECO:0000313" key="7">
    <source>
        <dbReference type="Proteomes" id="UP001481413"/>
    </source>
</evidence>
<feature type="domain" description="PAC" evidence="3">
    <location>
        <begin position="903"/>
        <end position="955"/>
    </location>
</feature>
<dbReference type="SMART" id="SM00086">
    <property type="entry name" value="PAC"/>
    <property type="match status" value="5"/>
</dbReference>
<reference evidence="6 7" key="1">
    <citation type="submission" date="2024-04" db="EMBL/GenBank/DDBJ databases">
        <title>Draft genome sequence of Thalassolituus maritimus NBRC 116585.</title>
        <authorList>
            <person name="Miyakawa T."/>
            <person name="Kusuya Y."/>
            <person name="Miura T."/>
        </authorList>
    </citation>
    <scope>NUCLEOTIDE SEQUENCE [LARGE SCALE GENOMIC DNA]</scope>
    <source>
        <strain evidence="6 7">5NW40-0001</strain>
    </source>
</reference>
<comment type="caution">
    <text evidence="6">The sequence shown here is derived from an EMBL/GenBank/DDBJ whole genome shotgun (WGS) entry which is preliminary data.</text>
</comment>
<evidence type="ECO:0000256" key="1">
    <source>
        <dbReference type="SAM" id="Phobius"/>
    </source>
</evidence>
<keyword evidence="7" id="KW-1185">Reference proteome</keyword>
<dbReference type="InterPro" id="IPR000700">
    <property type="entry name" value="PAS-assoc_C"/>
</dbReference>
<dbReference type="Pfam" id="PF00990">
    <property type="entry name" value="GGDEF"/>
    <property type="match status" value="1"/>
</dbReference>
<dbReference type="NCBIfam" id="TIGR00254">
    <property type="entry name" value="GGDEF"/>
    <property type="match status" value="1"/>
</dbReference>
<evidence type="ECO:0000259" key="2">
    <source>
        <dbReference type="PROSITE" id="PS50112"/>
    </source>
</evidence>
<evidence type="ECO:0000313" key="6">
    <source>
        <dbReference type="EMBL" id="GAA6146394.1"/>
    </source>
</evidence>
<dbReference type="InterPro" id="IPR001633">
    <property type="entry name" value="EAL_dom"/>
</dbReference>
<feature type="domain" description="PAS" evidence="2">
    <location>
        <begin position="307"/>
        <end position="348"/>
    </location>
</feature>
<feature type="domain" description="PAS" evidence="2">
    <location>
        <begin position="562"/>
        <end position="637"/>
    </location>
</feature>
<dbReference type="Gene3D" id="3.30.450.20">
    <property type="entry name" value="PAS domain"/>
    <property type="match status" value="5"/>
</dbReference>
<dbReference type="NCBIfam" id="TIGR00229">
    <property type="entry name" value="sensory_box"/>
    <property type="match status" value="4"/>
</dbReference>
<feature type="domain" description="EAL" evidence="4">
    <location>
        <begin position="1133"/>
        <end position="1387"/>
    </location>
</feature>
<dbReference type="SMART" id="SM00267">
    <property type="entry name" value="GGDEF"/>
    <property type="match status" value="1"/>
</dbReference>
<dbReference type="CDD" id="cd00130">
    <property type="entry name" value="PAS"/>
    <property type="match status" value="3"/>
</dbReference>
<dbReference type="Gene3D" id="3.20.20.450">
    <property type="entry name" value="EAL domain"/>
    <property type="match status" value="1"/>
</dbReference>
<dbReference type="InterPro" id="IPR035965">
    <property type="entry name" value="PAS-like_dom_sf"/>
</dbReference>
<dbReference type="Pfam" id="PF00989">
    <property type="entry name" value="PAS"/>
    <property type="match status" value="1"/>
</dbReference>
<keyword evidence="1" id="KW-0472">Membrane</keyword>
<keyword evidence="1" id="KW-0812">Transmembrane</keyword>